<evidence type="ECO:0000256" key="1">
    <source>
        <dbReference type="ARBA" id="ARBA00022679"/>
    </source>
</evidence>
<keyword evidence="1" id="KW-0808">Transferase</keyword>
<dbReference type="InterPro" id="IPR011009">
    <property type="entry name" value="Kinase-like_dom_sf"/>
</dbReference>
<evidence type="ECO:0000259" key="6">
    <source>
        <dbReference type="PROSITE" id="PS50011"/>
    </source>
</evidence>
<evidence type="ECO:0000256" key="3">
    <source>
        <dbReference type="ARBA" id="ARBA00022777"/>
    </source>
</evidence>
<dbReference type="OrthoDB" id="9801841at2"/>
<feature type="binding site" evidence="5">
    <location>
        <position position="27"/>
    </location>
    <ligand>
        <name>ATP</name>
        <dbReference type="ChEBI" id="CHEBI:30616"/>
    </ligand>
</feature>
<sequence length="262" mass="28577">MRLLGRGNHGEVWLAHDRALKRWVAIKSGLALEHEARDYPRCSAVVVLHDRLDDGRLVFEYCAWPTLAAALTRHWSATQCEQACLSAWRGLASLLASGWAHGDLAPDNLLVSPRGAIRFIDLGSRVRLGQPARHTRRDYSAPEVQAGGAVTEAAEVYAMAAVLMRLVRRTAGTTRLRRQLNRCLDPSPRARPSLVQLTRPLARPSPGARAARLSLLIVGLVTAATLSHVPAPADEFERLSQDAAATRLPGAPVRLVPVPTTR</sequence>
<dbReference type="KEGG" id="llp:GH975_08240"/>
<accession>A0A5Q2QFE5</accession>
<feature type="domain" description="Protein kinase" evidence="6">
    <location>
        <begin position="1"/>
        <end position="221"/>
    </location>
</feature>
<protein>
    <submittedName>
        <fullName evidence="7">Protein kinase</fullName>
    </submittedName>
</protein>
<dbReference type="SMART" id="SM00220">
    <property type="entry name" value="S_TKc"/>
    <property type="match status" value="1"/>
</dbReference>
<proteinExistence type="predicted"/>
<name>A0A5Q2QFE5_9GAMM</name>
<keyword evidence="8" id="KW-1185">Reference proteome</keyword>
<dbReference type="SUPFAM" id="SSF56112">
    <property type="entry name" value="Protein kinase-like (PK-like)"/>
    <property type="match status" value="1"/>
</dbReference>
<dbReference type="Gene3D" id="1.10.510.10">
    <property type="entry name" value="Transferase(Phosphotransferase) domain 1"/>
    <property type="match status" value="1"/>
</dbReference>
<dbReference type="EMBL" id="CP045871">
    <property type="protein sequence ID" value="QGG80560.1"/>
    <property type="molecule type" value="Genomic_DNA"/>
</dbReference>
<evidence type="ECO:0000256" key="4">
    <source>
        <dbReference type="ARBA" id="ARBA00022840"/>
    </source>
</evidence>
<dbReference type="AlphaFoldDB" id="A0A5Q2QFE5"/>
<keyword evidence="2 5" id="KW-0547">Nucleotide-binding</keyword>
<dbReference type="PANTHER" id="PTHR43289">
    <property type="entry name" value="MITOGEN-ACTIVATED PROTEIN KINASE KINASE KINASE 20-RELATED"/>
    <property type="match status" value="1"/>
</dbReference>
<dbReference type="GO" id="GO:0005524">
    <property type="term" value="F:ATP binding"/>
    <property type="evidence" value="ECO:0007669"/>
    <property type="project" value="UniProtKB-UniRule"/>
</dbReference>
<dbReference type="Proteomes" id="UP000388235">
    <property type="component" value="Chromosome"/>
</dbReference>
<evidence type="ECO:0000256" key="2">
    <source>
        <dbReference type="ARBA" id="ARBA00022741"/>
    </source>
</evidence>
<reference evidence="7 8" key="1">
    <citation type="submission" date="2019-11" db="EMBL/GenBank/DDBJ databases">
        <authorList>
            <person name="Khan S.A."/>
            <person name="Jeon C.O."/>
            <person name="Chun B.H."/>
        </authorList>
    </citation>
    <scope>NUCLEOTIDE SEQUENCE [LARGE SCALE GENOMIC DNA]</scope>
    <source>
        <strain evidence="7 8">IMCC 1097</strain>
    </source>
</reference>
<dbReference type="InterPro" id="IPR000719">
    <property type="entry name" value="Prot_kinase_dom"/>
</dbReference>
<organism evidence="7 8">
    <name type="scientific">Litorivicinus lipolyticus</name>
    <dbReference type="NCBI Taxonomy" id="418701"/>
    <lineage>
        <taxon>Bacteria</taxon>
        <taxon>Pseudomonadati</taxon>
        <taxon>Pseudomonadota</taxon>
        <taxon>Gammaproteobacteria</taxon>
        <taxon>Oceanospirillales</taxon>
        <taxon>Litorivicinaceae</taxon>
        <taxon>Litorivicinus</taxon>
    </lineage>
</organism>
<dbReference type="PROSITE" id="PS00107">
    <property type="entry name" value="PROTEIN_KINASE_ATP"/>
    <property type="match status" value="1"/>
</dbReference>
<dbReference type="RefSeq" id="WP_153714064.1">
    <property type="nucleotide sequence ID" value="NZ_CP045871.1"/>
</dbReference>
<dbReference type="PROSITE" id="PS50011">
    <property type="entry name" value="PROTEIN_KINASE_DOM"/>
    <property type="match status" value="1"/>
</dbReference>
<evidence type="ECO:0000313" key="7">
    <source>
        <dbReference type="EMBL" id="QGG80560.1"/>
    </source>
</evidence>
<dbReference type="InterPro" id="IPR017441">
    <property type="entry name" value="Protein_kinase_ATP_BS"/>
</dbReference>
<gene>
    <name evidence="7" type="ORF">GH975_08240</name>
</gene>
<evidence type="ECO:0000313" key="8">
    <source>
        <dbReference type="Proteomes" id="UP000388235"/>
    </source>
</evidence>
<dbReference type="PANTHER" id="PTHR43289:SF33">
    <property type="entry name" value="SERINE_THREONINE KINASE 31"/>
    <property type="match status" value="1"/>
</dbReference>
<dbReference type="Gene3D" id="3.30.200.20">
    <property type="entry name" value="Phosphorylase Kinase, domain 1"/>
    <property type="match status" value="1"/>
</dbReference>
<dbReference type="Pfam" id="PF00069">
    <property type="entry name" value="Pkinase"/>
    <property type="match status" value="1"/>
</dbReference>
<dbReference type="GO" id="GO:0004674">
    <property type="term" value="F:protein serine/threonine kinase activity"/>
    <property type="evidence" value="ECO:0007669"/>
    <property type="project" value="TreeGrafter"/>
</dbReference>
<keyword evidence="3 7" id="KW-0418">Kinase</keyword>
<evidence type="ECO:0000256" key="5">
    <source>
        <dbReference type="PROSITE-ProRule" id="PRU10141"/>
    </source>
</evidence>
<keyword evidence="4 5" id="KW-0067">ATP-binding</keyword>